<gene>
    <name evidence="1" type="ORF">PFISCL1PPCAC_27387</name>
</gene>
<keyword evidence="2" id="KW-1185">Reference proteome</keyword>
<name>A0AAV5WZM7_9BILA</name>
<sequence length="214" mass="23892">LEHPEEGCHGSNIEGVSCDAHDMVLDTSQLAEEGSNVLCTGRNVDAEQFLNRERPRLLVAHHGDVVQTIHVRESLRVGLVLDEFLSRSMQKTNVRNGFDDNLSFQFENESEHSVSCGMLRSEVENHVLENLLTFLPIESVAHHRFAVHQSLQFIQPQLRVIFSSLRVPQLSQSAGNLEFTFKLGVRVPDGVGVSLLCGGSDSDGHPRMRKKKTK</sequence>
<feature type="non-terminal residue" evidence="1">
    <location>
        <position position="1"/>
    </location>
</feature>
<evidence type="ECO:0000313" key="1">
    <source>
        <dbReference type="EMBL" id="GMT36090.1"/>
    </source>
</evidence>
<accession>A0AAV5WZM7</accession>
<feature type="non-terminal residue" evidence="1">
    <location>
        <position position="214"/>
    </location>
</feature>
<organism evidence="1 2">
    <name type="scientific">Pristionchus fissidentatus</name>
    <dbReference type="NCBI Taxonomy" id="1538716"/>
    <lineage>
        <taxon>Eukaryota</taxon>
        <taxon>Metazoa</taxon>
        <taxon>Ecdysozoa</taxon>
        <taxon>Nematoda</taxon>
        <taxon>Chromadorea</taxon>
        <taxon>Rhabditida</taxon>
        <taxon>Rhabditina</taxon>
        <taxon>Diplogasteromorpha</taxon>
        <taxon>Diplogasteroidea</taxon>
        <taxon>Neodiplogasteridae</taxon>
        <taxon>Pristionchus</taxon>
    </lineage>
</organism>
<reference evidence="1" key="1">
    <citation type="submission" date="2023-10" db="EMBL/GenBank/DDBJ databases">
        <title>Genome assembly of Pristionchus species.</title>
        <authorList>
            <person name="Yoshida K."/>
            <person name="Sommer R.J."/>
        </authorList>
    </citation>
    <scope>NUCLEOTIDE SEQUENCE</scope>
    <source>
        <strain evidence="1">RS5133</strain>
    </source>
</reference>
<evidence type="ECO:0000313" key="2">
    <source>
        <dbReference type="Proteomes" id="UP001432322"/>
    </source>
</evidence>
<protein>
    <submittedName>
        <fullName evidence="1">Uncharacterized protein</fullName>
    </submittedName>
</protein>
<proteinExistence type="predicted"/>
<dbReference type="AlphaFoldDB" id="A0AAV5WZM7"/>
<dbReference type="EMBL" id="BTSY01000007">
    <property type="protein sequence ID" value="GMT36090.1"/>
    <property type="molecule type" value="Genomic_DNA"/>
</dbReference>
<comment type="caution">
    <text evidence="1">The sequence shown here is derived from an EMBL/GenBank/DDBJ whole genome shotgun (WGS) entry which is preliminary data.</text>
</comment>
<dbReference type="Proteomes" id="UP001432322">
    <property type="component" value="Unassembled WGS sequence"/>
</dbReference>